<evidence type="ECO:0000313" key="1">
    <source>
        <dbReference type="EMBL" id="OCX25877.1"/>
    </source>
</evidence>
<accession>A0A1C2EG34</accession>
<evidence type="ECO:0000313" key="2">
    <source>
        <dbReference type="Proteomes" id="UP000095143"/>
    </source>
</evidence>
<protein>
    <submittedName>
        <fullName evidence="1">Uncharacterized protein</fullName>
    </submittedName>
</protein>
<organism evidence="1 2">
    <name type="scientific">Pseudomonas graminis</name>
    <dbReference type="NCBI Taxonomy" id="158627"/>
    <lineage>
        <taxon>Bacteria</taxon>
        <taxon>Pseudomonadati</taxon>
        <taxon>Pseudomonadota</taxon>
        <taxon>Gammaproteobacteria</taxon>
        <taxon>Pseudomonadales</taxon>
        <taxon>Pseudomonadaceae</taxon>
        <taxon>Pseudomonas</taxon>
    </lineage>
</organism>
<name>A0A1C2EG34_9PSED</name>
<sequence>MEKNWEQTLIAVIERELAQLEWLIKCERAGEEDVERGDVHAQIDRLGGLTDLADPEGLPVSETTAARLRQLNEVVMGMVRSRLSNI</sequence>
<proteinExistence type="predicted"/>
<dbReference type="Proteomes" id="UP000095143">
    <property type="component" value="Unassembled WGS sequence"/>
</dbReference>
<comment type="caution">
    <text evidence="1">The sequence shown here is derived from an EMBL/GenBank/DDBJ whole genome shotgun (WGS) entry which is preliminary data.</text>
</comment>
<dbReference type="AlphaFoldDB" id="A0A1C2EG34"/>
<dbReference type="OrthoDB" id="6966392at2"/>
<gene>
    <name evidence="1" type="ORF">BBI10_00485</name>
</gene>
<reference evidence="1 2" key="1">
    <citation type="submission" date="2016-08" db="EMBL/GenBank/DDBJ databases">
        <title>Whole genome sequence of Pseudomonas graminis strain UASWS1507, a potential biological control agent for agriculture.</title>
        <authorList>
            <person name="Crovadore J."/>
            <person name="Calmin G."/>
            <person name="Chablais R."/>
            <person name="Cochard B."/>
            <person name="Lefort F."/>
        </authorList>
    </citation>
    <scope>NUCLEOTIDE SEQUENCE [LARGE SCALE GENOMIC DNA]</scope>
    <source>
        <strain evidence="1 2">UASWS1507</strain>
    </source>
</reference>
<dbReference type="EMBL" id="MDEN01000041">
    <property type="protein sequence ID" value="OCX25877.1"/>
    <property type="molecule type" value="Genomic_DNA"/>
</dbReference>